<feature type="domain" description="EF-hand" evidence="3">
    <location>
        <begin position="68"/>
        <end position="103"/>
    </location>
</feature>
<keyword evidence="1" id="KW-0677">Repeat</keyword>
<dbReference type="InterPro" id="IPR050230">
    <property type="entry name" value="CALM/Myosin/TropC-like"/>
</dbReference>
<feature type="domain" description="EF-hand" evidence="3">
    <location>
        <begin position="310"/>
        <end position="345"/>
    </location>
</feature>
<dbReference type="Proteomes" id="UP001159405">
    <property type="component" value="Unassembled WGS sequence"/>
</dbReference>
<reference evidence="4 5" key="1">
    <citation type="submission" date="2022-05" db="EMBL/GenBank/DDBJ databases">
        <authorList>
            <consortium name="Genoscope - CEA"/>
            <person name="William W."/>
        </authorList>
    </citation>
    <scope>NUCLEOTIDE SEQUENCE [LARGE SCALE GENOMIC DNA]</scope>
</reference>
<feature type="domain" description="EF-hand" evidence="3">
    <location>
        <begin position="105"/>
        <end position="140"/>
    </location>
</feature>
<protein>
    <recommendedName>
        <fullName evidence="3">EF-hand domain-containing protein</fullName>
    </recommendedName>
</protein>
<evidence type="ECO:0000313" key="5">
    <source>
        <dbReference type="Proteomes" id="UP001159405"/>
    </source>
</evidence>
<feature type="domain" description="EF-hand" evidence="3">
    <location>
        <begin position="32"/>
        <end position="67"/>
    </location>
</feature>
<feature type="domain" description="EF-hand" evidence="3">
    <location>
        <begin position="141"/>
        <end position="164"/>
    </location>
</feature>
<sequence>MLNLDVRRLISFGAKIICAKDIYSMPILFPLIPFPELQEAFSLFDKDGGGSISYSELGAVMRSLGQNPTEDELKEMIAEVDEDGNGEIDFEEFLQMMSKKIKETDTEEEIKDAFRVFDKNGDGMISAHELKQVMANLGEKLTDEELDEMMREADTNGDGHIDYEGGTGGYVADTSMTSIYYYDEQDLSGFRFLADRELSEEQINELREAFSLFDKDGSGTISNDELEVVMKSLGQNPTQSELKKMIQEVDVDGNGEVDFEEFLLMMKKQMMSRDADSEMLEAFKVFDRNGDGQISPGELRNVMTSLGEKLTEEELSEMMKEADLNGNGFIEFEEFVHMVSNISKNPEGPPQYLLATK</sequence>
<dbReference type="InterPro" id="IPR011992">
    <property type="entry name" value="EF-hand-dom_pair"/>
</dbReference>
<organism evidence="4 5">
    <name type="scientific">Porites lobata</name>
    <dbReference type="NCBI Taxonomy" id="104759"/>
    <lineage>
        <taxon>Eukaryota</taxon>
        <taxon>Metazoa</taxon>
        <taxon>Cnidaria</taxon>
        <taxon>Anthozoa</taxon>
        <taxon>Hexacorallia</taxon>
        <taxon>Scleractinia</taxon>
        <taxon>Fungiina</taxon>
        <taxon>Poritidae</taxon>
        <taxon>Porites</taxon>
    </lineage>
</organism>
<comment type="caution">
    <text evidence="4">The sequence shown here is derived from an EMBL/GenBank/DDBJ whole genome shotgun (WGS) entry which is preliminary data.</text>
</comment>
<evidence type="ECO:0000256" key="1">
    <source>
        <dbReference type="ARBA" id="ARBA00022737"/>
    </source>
</evidence>
<evidence type="ECO:0000313" key="4">
    <source>
        <dbReference type="EMBL" id="CAH3112082.1"/>
    </source>
</evidence>
<keyword evidence="5" id="KW-1185">Reference proteome</keyword>
<dbReference type="PROSITE" id="PS00018">
    <property type="entry name" value="EF_HAND_1"/>
    <property type="match status" value="7"/>
</dbReference>
<accession>A0ABN8NN66</accession>
<dbReference type="InterPro" id="IPR018247">
    <property type="entry name" value="EF_Hand_1_Ca_BS"/>
</dbReference>
<name>A0ABN8NN66_9CNID</name>
<dbReference type="PANTHER" id="PTHR23048:SF0">
    <property type="entry name" value="CALMODULIN LIKE 3"/>
    <property type="match status" value="1"/>
</dbReference>
<feature type="domain" description="EF-hand" evidence="3">
    <location>
        <begin position="237"/>
        <end position="272"/>
    </location>
</feature>
<dbReference type="PANTHER" id="PTHR23048">
    <property type="entry name" value="MYOSIN LIGHT CHAIN 1, 3"/>
    <property type="match status" value="1"/>
</dbReference>
<dbReference type="PROSITE" id="PS50222">
    <property type="entry name" value="EF_HAND_2"/>
    <property type="match status" value="8"/>
</dbReference>
<feature type="domain" description="EF-hand" evidence="3">
    <location>
        <begin position="201"/>
        <end position="236"/>
    </location>
</feature>
<dbReference type="EMBL" id="CALNXK010000024">
    <property type="protein sequence ID" value="CAH3112082.1"/>
    <property type="molecule type" value="Genomic_DNA"/>
</dbReference>
<keyword evidence="2" id="KW-0106">Calcium</keyword>
<dbReference type="CDD" id="cd00051">
    <property type="entry name" value="EFh"/>
    <property type="match status" value="4"/>
</dbReference>
<dbReference type="Pfam" id="PF13499">
    <property type="entry name" value="EF-hand_7"/>
    <property type="match status" value="4"/>
</dbReference>
<feature type="domain" description="EF-hand" evidence="3">
    <location>
        <begin position="274"/>
        <end position="309"/>
    </location>
</feature>
<dbReference type="SMART" id="SM00054">
    <property type="entry name" value="EFh"/>
    <property type="match status" value="8"/>
</dbReference>
<dbReference type="InterPro" id="IPR002048">
    <property type="entry name" value="EF_hand_dom"/>
</dbReference>
<dbReference type="Gene3D" id="1.10.238.10">
    <property type="entry name" value="EF-hand"/>
    <property type="match status" value="4"/>
</dbReference>
<evidence type="ECO:0000256" key="2">
    <source>
        <dbReference type="ARBA" id="ARBA00022837"/>
    </source>
</evidence>
<proteinExistence type="predicted"/>
<gene>
    <name evidence="4" type="ORF">PLOB_00020411</name>
</gene>
<evidence type="ECO:0000259" key="3">
    <source>
        <dbReference type="PROSITE" id="PS50222"/>
    </source>
</evidence>
<dbReference type="SUPFAM" id="SSF47473">
    <property type="entry name" value="EF-hand"/>
    <property type="match status" value="2"/>
</dbReference>